<evidence type="ECO:0000256" key="1">
    <source>
        <dbReference type="SAM" id="MobiDB-lite"/>
    </source>
</evidence>
<dbReference type="OrthoDB" id="3227833at2759"/>
<proteinExistence type="predicted"/>
<keyword evidence="3" id="KW-1185">Reference proteome</keyword>
<evidence type="ECO:0000313" key="3">
    <source>
        <dbReference type="Proteomes" id="UP000807353"/>
    </source>
</evidence>
<protein>
    <submittedName>
        <fullName evidence="2">Uncharacterized protein</fullName>
    </submittedName>
</protein>
<dbReference type="Proteomes" id="UP000807353">
    <property type="component" value="Unassembled WGS sequence"/>
</dbReference>
<evidence type="ECO:0000313" key="2">
    <source>
        <dbReference type="EMBL" id="KAF9462155.1"/>
    </source>
</evidence>
<accession>A0A9P5Y6Q1</accession>
<organism evidence="2 3">
    <name type="scientific">Collybia nuda</name>
    <dbReference type="NCBI Taxonomy" id="64659"/>
    <lineage>
        <taxon>Eukaryota</taxon>
        <taxon>Fungi</taxon>
        <taxon>Dikarya</taxon>
        <taxon>Basidiomycota</taxon>
        <taxon>Agaricomycotina</taxon>
        <taxon>Agaricomycetes</taxon>
        <taxon>Agaricomycetidae</taxon>
        <taxon>Agaricales</taxon>
        <taxon>Tricholomatineae</taxon>
        <taxon>Clitocybaceae</taxon>
        <taxon>Collybia</taxon>
    </lineage>
</organism>
<feature type="region of interest" description="Disordered" evidence="1">
    <location>
        <begin position="124"/>
        <end position="159"/>
    </location>
</feature>
<sequence length="362" mass="40324">MPNVVAIQPSTRPANLPLEVLWTLDDCCTDPDAAPIGSNHSRPPMNLAIRTQDGALISTDKYNRIRADVATLAIRSLTWYRTFYPQHVTNILEQLEHLHEELQLCSGHWKAEHMLMQHLNSCNSTFRGQKRPTTGKGKSRVLRPSLSSSDVTQPPPPAPSNVNLFIIPQLEVIPPSPCHNETSLTKRPRSNSINTTTSAMKRLRIENIFSQEYGSMKNGPLLISRLATMATTEQNAHEPSKEVMDFISHIENADPNSNDLSKDNTNENWGHYQFTAGSQTIASVLISWEAIGNVITACRLIAAGIKTCRVAWYICTKRGVRATSFLSDAYLDCIIDTLTDLSASQTFGDQAITQKTEVYLFF</sequence>
<comment type="caution">
    <text evidence="2">The sequence shown here is derived from an EMBL/GenBank/DDBJ whole genome shotgun (WGS) entry which is preliminary data.</text>
</comment>
<dbReference type="AlphaFoldDB" id="A0A9P5Y6Q1"/>
<gene>
    <name evidence="2" type="ORF">BDZ94DRAFT_1368514</name>
</gene>
<name>A0A9P5Y6Q1_9AGAR</name>
<dbReference type="EMBL" id="MU150275">
    <property type="protein sequence ID" value="KAF9462155.1"/>
    <property type="molecule type" value="Genomic_DNA"/>
</dbReference>
<reference evidence="2" key="1">
    <citation type="submission" date="2020-11" db="EMBL/GenBank/DDBJ databases">
        <authorList>
            <consortium name="DOE Joint Genome Institute"/>
            <person name="Ahrendt S."/>
            <person name="Riley R."/>
            <person name="Andreopoulos W."/>
            <person name="Labutti K."/>
            <person name="Pangilinan J."/>
            <person name="Ruiz-Duenas F.J."/>
            <person name="Barrasa J.M."/>
            <person name="Sanchez-Garcia M."/>
            <person name="Camarero S."/>
            <person name="Miyauchi S."/>
            <person name="Serrano A."/>
            <person name="Linde D."/>
            <person name="Babiker R."/>
            <person name="Drula E."/>
            <person name="Ayuso-Fernandez I."/>
            <person name="Pacheco R."/>
            <person name="Padilla G."/>
            <person name="Ferreira P."/>
            <person name="Barriuso J."/>
            <person name="Kellner H."/>
            <person name="Castanera R."/>
            <person name="Alfaro M."/>
            <person name="Ramirez L."/>
            <person name="Pisabarro A.G."/>
            <person name="Kuo A."/>
            <person name="Tritt A."/>
            <person name="Lipzen A."/>
            <person name="He G."/>
            <person name="Yan M."/>
            <person name="Ng V."/>
            <person name="Cullen D."/>
            <person name="Martin F."/>
            <person name="Rosso M.-N."/>
            <person name="Henrissat B."/>
            <person name="Hibbett D."/>
            <person name="Martinez A.T."/>
            <person name="Grigoriev I.V."/>
        </authorList>
    </citation>
    <scope>NUCLEOTIDE SEQUENCE</scope>
    <source>
        <strain evidence="2">CBS 247.69</strain>
    </source>
</reference>